<dbReference type="SMART" id="SM00256">
    <property type="entry name" value="FBOX"/>
    <property type="match status" value="1"/>
</dbReference>
<dbReference type="PANTHER" id="PTHR13318:SF247">
    <property type="entry name" value="GH16156P"/>
    <property type="match status" value="1"/>
</dbReference>
<keyword evidence="1" id="KW-0833">Ubl conjugation pathway</keyword>
<dbReference type="Gene3D" id="3.80.10.10">
    <property type="entry name" value="Ribonuclease Inhibitor"/>
    <property type="match status" value="4"/>
</dbReference>
<accession>A0AAE1QM81</accession>
<dbReference type="InterPro" id="IPR057207">
    <property type="entry name" value="FBXL15_LRR"/>
</dbReference>
<feature type="compositionally biased region" description="Basic and acidic residues" evidence="2">
    <location>
        <begin position="395"/>
        <end position="420"/>
    </location>
</feature>
<evidence type="ECO:0000313" key="4">
    <source>
        <dbReference type="EMBL" id="KAK4329250.1"/>
    </source>
</evidence>
<proteinExistence type="predicted"/>
<dbReference type="PANTHER" id="PTHR13318">
    <property type="entry name" value="PARTNER OF PAIRED, ISOFORM B-RELATED"/>
    <property type="match status" value="1"/>
</dbReference>
<dbReference type="PROSITE" id="PS50181">
    <property type="entry name" value="FBOX"/>
    <property type="match status" value="1"/>
</dbReference>
<feature type="region of interest" description="Disordered" evidence="2">
    <location>
        <begin position="395"/>
        <end position="424"/>
    </location>
</feature>
<name>A0AAE1QM81_9EUCA</name>
<evidence type="ECO:0000313" key="5">
    <source>
        <dbReference type="Proteomes" id="UP001292094"/>
    </source>
</evidence>
<evidence type="ECO:0000256" key="2">
    <source>
        <dbReference type="SAM" id="MobiDB-lite"/>
    </source>
</evidence>
<dbReference type="Gene3D" id="1.20.1280.50">
    <property type="match status" value="1"/>
</dbReference>
<dbReference type="InterPro" id="IPR001810">
    <property type="entry name" value="F-box_dom"/>
</dbReference>
<dbReference type="SMART" id="SM00367">
    <property type="entry name" value="LRR_CC"/>
    <property type="match status" value="11"/>
</dbReference>
<gene>
    <name evidence="4" type="ORF">Pmani_000389</name>
</gene>
<dbReference type="SUPFAM" id="SSF52058">
    <property type="entry name" value="L domain-like"/>
    <property type="match status" value="1"/>
</dbReference>
<dbReference type="InterPro" id="IPR032675">
    <property type="entry name" value="LRR_dom_sf"/>
</dbReference>
<dbReference type="EMBL" id="JAWZYT010000025">
    <property type="protein sequence ID" value="KAK4329250.1"/>
    <property type="molecule type" value="Genomic_DNA"/>
</dbReference>
<evidence type="ECO:0000259" key="3">
    <source>
        <dbReference type="PROSITE" id="PS50181"/>
    </source>
</evidence>
<dbReference type="Proteomes" id="UP001292094">
    <property type="component" value="Unassembled WGS sequence"/>
</dbReference>
<sequence length="750" mass="82938">MSVQALPYEVLENLFRYLGVSDLLVASCVCRLWREVSAPIMVDRVTVMITDDASPAINIFKNATIPYHNWVFKKCDVQQDKGGLGVMWLKVARDVHSLMLVDEAMLTSRAFVELLQPCVSLQTLTLDSLQHLFMPGTLLSDPEDRDILSKSLRNVRHLHLACSRYLSDVLFTRLTSVVGPLTRLSLAGCQISFQHAINKRFYPGDSEHSHPSEHVLTFEQIIRYIEANASTLKELSFGRTYINSEALHRLATVPGLKLDSLHLMSCEQLSKSGIQLLCEHQPALTHLDLSLCTRITDYAVMAIAYHLPNLKTLNLRRCQGVTEYGIRAVALLRNLEVLNISHLDNVTSASVLIALGGNNSEATGGVEAEGNLEGRGKAEAGGGLDRESIANVLRDHDGSMYEETTENKAKSRKDEKERNDVSANNAARPSLRVLNLASLPLEWCVVASLPSLAPSLTHLDLSMCVAGVNDKSIQAVCKSLKLLQTLNLNGCSALSDIGLAGHGLGQREPNCKGTGLSLEALGLKDKDPFKVSLGSKAEQVIRQEAEVKKYLMANMEEIVNSSEYGLSNLTGLRELNLCGCTRVTDITLTHSFRLQELQYLNLSYCQGVGEQGLEAVARNCPSLEVLMLVEVSNTTDQVILVIAHYLKRIKTLDIQKCVRLTDDALDSLGSCRTLRYLDVSGCRRMTVAAVRRMQEQVPLLLNLHYRGIQEDLEDVSGERKPSASIPVAPPMRIPPPKPLFSRFRRRGILR</sequence>
<dbReference type="GO" id="GO:0031146">
    <property type="term" value="P:SCF-dependent proteasomal ubiquitin-dependent protein catabolic process"/>
    <property type="evidence" value="ECO:0007669"/>
    <property type="project" value="TreeGrafter"/>
</dbReference>
<dbReference type="InterPro" id="IPR001611">
    <property type="entry name" value="Leu-rich_rpt"/>
</dbReference>
<reference evidence="4" key="1">
    <citation type="submission" date="2023-11" db="EMBL/GenBank/DDBJ databases">
        <title>Genome assemblies of two species of porcelain crab, Petrolisthes cinctipes and Petrolisthes manimaculis (Anomura: Porcellanidae).</title>
        <authorList>
            <person name="Angst P."/>
        </authorList>
    </citation>
    <scope>NUCLEOTIDE SEQUENCE</scope>
    <source>
        <strain evidence="4">PB745_02</strain>
        <tissue evidence="4">Gill</tissue>
    </source>
</reference>
<dbReference type="SUPFAM" id="SSF81383">
    <property type="entry name" value="F-box domain"/>
    <property type="match status" value="1"/>
</dbReference>
<comment type="caution">
    <text evidence="4">The sequence shown here is derived from an EMBL/GenBank/DDBJ whole genome shotgun (WGS) entry which is preliminary data.</text>
</comment>
<dbReference type="AlphaFoldDB" id="A0AAE1QM81"/>
<organism evidence="4 5">
    <name type="scientific">Petrolisthes manimaculis</name>
    <dbReference type="NCBI Taxonomy" id="1843537"/>
    <lineage>
        <taxon>Eukaryota</taxon>
        <taxon>Metazoa</taxon>
        <taxon>Ecdysozoa</taxon>
        <taxon>Arthropoda</taxon>
        <taxon>Crustacea</taxon>
        <taxon>Multicrustacea</taxon>
        <taxon>Malacostraca</taxon>
        <taxon>Eumalacostraca</taxon>
        <taxon>Eucarida</taxon>
        <taxon>Decapoda</taxon>
        <taxon>Pleocyemata</taxon>
        <taxon>Anomura</taxon>
        <taxon>Galatheoidea</taxon>
        <taxon>Porcellanidae</taxon>
        <taxon>Petrolisthes</taxon>
    </lineage>
</organism>
<dbReference type="Pfam" id="PF25372">
    <property type="entry name" value="DUF7885"/>
    <property type="match status" value="1"/>
</dbReference>
<feature type="domain" description="F-box" evidence="3">
    <location>
        <begin position="1"/>
        <end position="36"/>
    </location>
</feature>
<dbReference type="InterPro" id="IPR006553">
    <property type="entry name" value="Leu-rich_rpt_Cys-con_subtyp"/>
</dbReference>
<evidence type="ECO:0000256" key="1">
    <source>
        <dbReference type="ARBA" id="ARBA00022786"/>
    </source>
</evidence>
<keyword evidence="5" id="KW-1185">Reference proteome</keyword>
<dbReference type="Pfam" id="PF13516">
    <property type="entry name" value="LRR_6"/>
    <property type="match status" value="1"/>
</dbReference>
<dbReference type="GO" id="GO:0019005">
    <property type="term" value="C:SCF ubiquitin ligase complex"/>
    <property type="evidence" value="ECO:0007669"/>
    <property type="project" value="TreeGrafter"/>
</dbReference>
<dbReference type="InterPro" id="IPR036047">
    <property type="entry name" value="F-box-like_dom_sf"/>
</dbReference>
<protein>
    <recommendedName>
        <fullName evidence="3">F-box domain-containing protein</fullName>
    </recommendedName>
</protein>
<dbReference type="Pfam" id="PF12937">
    <property type="entry name" value="F-box-like"/>
    <property type="match status" value="1"/>
</dbReference>